<keyword evidence="3" id="KW-1185">Reference proteome</keyword>
<dbReference type="PANTHER" id="PTHR24559">
    <property type="entry name" value="TRANSPOSON TY3-I GAG-POL POLYPROTEIN"/>
    <property type="match status" value="1"/>
</dbReference>
<dbReference type="EMBL" id="CAJNOQ010015952">
    <property type="protein sequence ID" value="CAF1371715.1"/>
    <property type="molecule type" value="Genomic_DNA"/>
</dbReference>
<evidence type="ECO:0000313" key="1">
    <source>
        <dbReference type="EMBL" id="CAF1371715.1"/>
    </source>
</evidence>
<dbReference type="InterPro" id="IPR043502">
    <property type="entry name" value="DNA/RNA_pol_sf"/>
</dbReference>
<dbReference type="SUPFAM" id="SSF56672">
    <property type="entry name" value="DNA/RNA polymerases"/>
    <property type="match status" value="1"/>
</dbReference>
<dbReference type="Gene3D" id="3.10.10.10">
    <property type="entry name" value="HIV Type 1 Reverse Transcriptase, subunit A, domain 1"/>
    <property type="match status" value="1"/>
</dbReference>
<dbReference type="Proteomes" id="UP000663829">
    <property type="component" value="Unassembled WGS sequence"/>
</dbReference>
<reference evidence="1" key="1">
    <citation type="submission" date="2021-02" db="EMBL/GenBank/DDBJ databases">
        <authorList>
            <person name="Nowell W R."/>
        </authorList>
    </citation>
    <scope>NUCLEOTIDE SEQUENCE</scope>
</reference>
<evidence type="ECO:0000313" key="3">
    <source>
        <dbReference type="Proteomes" id="UP000663829"/>
    </source>
</evidence>
<dbReference type="EMBL" id="CAJOBC010075989">
    <property type="protein sequence ID" value="CAF4258689.1"/>
    <property type="molecule type" value="Genomic_DNA"/>
</dbReference>
<protein>
    <submittedName>
        <fullName evidence="1">Uncharacterized protein</fullName>
    </submittedName>
</protein>
<dbReference type="PANTHER" id="PTHR24559:SF444">
    <property type="entry name" value="REVERSE TRANSCRIPTASE DOMAIN-CONTAINING PROTEIN"/>
    <property type="match status" value="1"/>
</dbReference>
<dbReference type="OrthoDB" id="8041546at2759"/>
<dbReference type="Proteomes" id="UP000681722">
    <property type="component" value="Unassembled WGS sequence"/>
</dbReference>
<evidence type="ECO:0000313" key="2">
    <source>
        <dbReference type="EMBL" id="CAF4258689.1"/>
    </source>
</evidence>
<organism evidence="1 3">
    <name type="scientific">Didymodactylos carnosus</name>
    <dbReference type="NCBI Taxonomy" id="1234261"/>
    <lineage>
        <taxon>Eukaryota</taxon>
        <taxon>Metazoa</taxon>
        <taxon>Spiralia</taxon>
        <taxon>Gnathifera</taxon>
        <taxon>Rotifera</taxon>
        <taxon>Eurotatoria</taxon>
        <taxon>Bdelloidea</taxon>
        <taxon>Philodinida</taxon>
        <taxon>Philodinidae</taxon>
        <taxon>Didymodactylos</taxon>
    </lineage>
</organism>
<gene>
    <name evidence="1" type="ORF">GPM918_LOCUS31889</name>
    <name evidence="2" type="ORF">SRO942_LOCUS32542</name>
</gene>
<dbReference type="AlphaFoldDB" id="A0A815IXT0"/>
<sequence>MCYPPHQYCQHHSCSSKGTLLDEISFSNASPVPRSTGQKDISMQDNHIHNTLQPPIICNTIQSIHPKVEQDFQQLVSKTEDKKRHDGLLSLLHRFHIIFDTTKHNIANTPINHVINTLPHSPPAQRSYPQPNIEEPMYKICQEFLKAGLISESCSPYAAPALFVKKSDGKNRLVSDYKKLNLVPRKDLSPLPNMEDTIQKL</sequence>
<name>A0A815IXT0_9BILA</name>
<comment type="caution">
    <text evidence="1">The sequence shown here is derived from an EMBL/GenBank/DDBJ whole genome shotgun (WGS) entry which is preliminary data.</text>
</comment>
<proteinExistence type="predicted"/>
<accession>A0A815IXT0</accession>
<dbReference type="InterPro" id="IPR053134">
    <property type="entry name" value="RNA-dir_DNA_polymerase"/>
</dbReference>